<feature type="transmembrane region" description="Helical" evidence="1">
    <location>
        <begin position="37"/>
        <end position="58"/>
    </location>
</feature>
<proteinExistence type="predicted"/>
<organism evidence="3 4">
    <name type="scientific">Microlunatus panaciterrae</name>
    <dbReference type="NCBI Taxonomy" id="400768"/>
    <lineage>
        <taxon>Bacteria</taxon>
        <taxon>Bacillati</taxon>
        <taxon>Actinomycetota</taxon>
        <taxon>Actinomycetes</taxon>
        <taxon>Propionibacteriales</taxon>
        <taxon>Propionibacteriaceae</taxon>
        <taxon>Microlunatus</taxon>
    </lineage>
</organism>
<feature type="transmembrane region" description="Helical" evidence="1">
    <location>
        <begin position="6"/>
        <end position="25"/>
    </location>
</feature>
<dbReference type="InterPro" id="IPR000326">
    <property type="entry name" value="PAP2/HPO"/>
</dbReference>
<comment type="caution">
    <text evidence="3">The sequence shown here is derived from an EMBL/GenBank/DDBJ whole genome shotgun (WGS) entry which is preliminary data.</text>
</comment>
<dbReference type="EC" id="3.6.1.27" evidence="3"/>
<dbReference type="GO" id="GO:0050380">
    <property type="term" value="F:undecaprenyl-diphosphatase activity"/>
    <property type="evidence" value="ECO:0007669"/>
    <property type="project" value="UniProtKB-EC"/>
</dbReference>
<evidence type="ECO:0000259" key="2">
    <source>
        <dbReference type="SMART" id="SM00014"/>
    </source>
</evidence>
<evidence type="ECO:0000256" key="1">
    <source>
        <dbReference type="SAM" id="Phobius"/>
    </source>
</evidence>
<keyword evidence="3" id="KW-0378">Hydrolase</keyword>
<dbReference type="EMBL" id="JAFBCF010000001">
    <property type="protein sequence ID" value="MBM7799333.1"/>
    <property type="molecule type" value="Genomic_DNA"/>
</dbReference>
<dbReference type="PANTHER" id="PTHR14969:SF13">
    <property type="entry name" value="AT30094P"/>
    <property type="match status" value="1"/>
</dbReference>
<evidence type="ECO:0000313" key="3">
    <source>
        <dbReference type="EMBL" id="MBM7799333.1"/>
    </source>
</evidence>
<protein>
    <submittedName>
        <fullName evidence="3">Undecaprenyl-diphosphatase</fullName>
        <ecNumber evidence="3">3.6.1.27</ecNumber>
    </submittedName>
</protein>
<keyword evidence="1" id="KW-1133">Transmembrane helix</keyword>
<dbReference type="SUPFAM" id="SSF48317">
    <property type="entry name" value="Acid phosphatase/Vanadium-dependent haloperoxidase"/>
    <property type="match status" value="1"/>
</dbReference>
<sequence length="172" mass="18128">MSTVIVLVAKYAVFLIPLGALLAWWRASRQAKAAMIIAGVVALALAAIAINVSAAVWFDPRPFAVDGHPPLFAHAPDNGFPSDHTTLGVAIGATLFGWRRRLGASLVLVALTAGAARVAAHVHHVPDIIGGLVLGILCALGGVLVAKRSVVWMDSRRRASILSRARLRGEEH</sequence>
<dbReference type="Proteomes" id="UP000704762">
    <property type="component" value="Unassembled WGS sequence"/>
</dbReference>
<keyword evidence="1" id="KW-0472">Membrane</keyword>
<dbReference type="Gene3D" id="1.20.144.10">
    <property type="entry name" value="Phosphatidic acid phosphatase type 2/haloperoxidase"/>
    <property type="match status" value="1"/>
</dbReference>
<dbReference type="RefSeq" id="WP_204918017.1">
    <property type="nucleotide sequence ID" value="NZ_BAAAQP010000001.1"/>
</dbReference>
<reference evidence="3 4" key="1">
    <citation type="submission" date="2021-01" db="EMBL/GenBank/DDBJ databases">
        <title>Sequencing the genomes of 1000 actinobacteria strains.</title>
        <authorList>
            <person name="Klenk H.-P."/>
        </authorList>
    </citation>
    <scope>NUCLEOTIDE SEQUENCE [LARGE SCALE GENOMIC DNA]</scope>
    <source>
        <strain evidence="3 4">DSM 18662</strain>
    </source>
</reference>
<feature type="transmembrane region" description="Helical" evidence="1">
    <location>
        <begin position="128"/>
        <end position="146"/>
    </location>
</feature>
<keyword evidence="4" id="KW-1185">Reference proteome</keyword>
<feature type="domain" description="Phosphatidic acid phosphatase type 2/haloperoxidase" evidence="2">
    <location>
        <begin position="37"/>
        <end position="143"/>
    </location>
</feature>
<name>A0ABS2RK01_9ACTN</name>
<gene>
    <name evidence="3" type="ORF">JOE57_002254</name>
</gene>
<dbReference type="InterPro" id="IPR036938">
    <property type="entry name" value="PAP2/HPO_sf"/>
</dbReference>
<evidence type="ECO:0000313" key="4">
    <source>
        <dbReference type="Proteomes" id="UP000704762"/>
    </source>
</evidence>
<dbReference type="SMART" id="SM00014">
    <property type="entry name" value="acidPPc"/>
    <property type="match status" value="1"/>
</dbReference>
<keyword evidence="1" id="KW-0812">Transmembrane</keyword>
<dbReference type="Pfam" id="PF01569">
    <property type="entry name" value="PAP2"/>
    <property type="match status" value="1"/>
</dbReference>
<dbReference type="PANTHER" id="PTHR14969">
    <property type="entry name" value="SPHINGOSINE-1-PHOSPHATE PHOSPHOHYDROLASE"/>
    <property type="match status" value="1"/>
</dbReference>
<accession>A0ABS2RK01</accession>